<sequence>MRNKPWTRDELILGLDLYYKIAPSQYHRTEPKIIELSQLLAAIPALDGEFRNENYRSPSGVAMKLANIAYIDPDRSGGLRGGGSLDRQVFEEFSIDQERLREIATAIRKALESDEPLPPPTGNEDDEGTEEATEGRILTRQHKQRERNRKLVKRKKAKVLKEKGTLACEACHFDFEAAYGPHGAGFIECHHTQPLHTLTPGSKTKLEDLALLCANCHRMVHAKRPWLTMDQLKKLVQPGNE</sequence>
<dbReference type="InterPro" id="IPR002711">
    <property type="entry name" value="HNH"/>
</dbReference>
<feature type="region of interest" description="Disordered" evidence="1">
    <location>
        <begin position="109"/>
        <end position="147"/>
    </location>
</feature>
<keyword evidence="3" id="KW-0540">Nuclease</keyword>
<dbReference type="Proteomes" id="UP001595640">
    <property type="component" value="Unassembled WGS sequence"/>
</dbReference>
<keyword evidence="3" id="KW-0378">Hydrolase</keyword>
<dbReference type="InterPro" id="IPR003615">
    <property type="entry name" value="HNH_nuc"/>
</dbReference>
<dbReference type="RefSeq" id="WP_019020845.1">
    <property type="nucleotide sequence ID" value="NZ_BMXD01000012.1"/>
</dbReference>
<reference evidence="4" key="1">
    <citation type="journal article" date="2019" name="Int. J. Syst. Evol. Microbiol.">
        <title>The Global Catalogue of Microorganisms (GCM) 10K type strain sequencing project: providing services to taxonomists for standard genome sequencing and annotation.</title>
        <authorList>
            <consortium name="The Broad Institute Genomics Platform"/>
            <consortium name="The Broad Institute Genome Sequencing Center for Infectious Disease"/>
            <person name="Wu L."/>
            <person name="Ma J."/>
        </authorList>
    </citation>
    <scope>NUCLEOTIDE SEQUENCE [LARGE SCALE GENOMIC DNA]</scope>
    <source>
        <strain evidence="4">KCTC 12847</strain>
    </source>
</reference>
<dbReference type="SUPFAM" id="SSF48695">
    <property type="entry name" value="Multiheme cytochromes"/>
    <property type="match status" value="1"/>
</dbReference>
<evidence type="ECO:0000313" key="4">
    <source>
        <dbReference type="Proteomes" id="UP001595640"/>
    </source>
</evidence>
<evidence type="ECO:0000313" key="3">
    <source>
        <dbReference type="EMBL" id="MFC3290478.1"/>
    </source>
</evidence>
<gene>
    <name evidence="3" type="ORF">ACFOEI_00130</name>
</gene>
<organism evidence="3 4">
    <name type="scientific">Modicisalibacter luteus</name>
    <dbReference type="NCBI Taxonomy" id="453962"/>
    <lineage>
        <taxon>Bacteria</taxon>
        <taxon>Pseudomonadati</taxon>
        <taxon>Pseudomonadota</taxon>
        <taxon>Gammaproteobacteria</taxon>
        <taxon>Oceanospirillales</taxon>
        <taxon>Halomonadaceae</taxon>
        <taxon>Modicisalibacter</taxon>
    </lineage>
</organism>
<dbReference type="EMBL" id="JBHRUH010000001">
    <property type="protein sequence ID" value="MFC3290478.1"/>
    <property type="molecule type" value="Genomic_DNA"/>
</dbReference>
<dbReference type="GO" id="GO:0004519">
    <property type="term" value="F:endonuclease activity"/>
    <property type="evidence" value="ECO:0007669"/>
    <property type="project" value="UniProtKB-KW"/>
</dbReference>
<comment type="caution">
    <text evidence="3">The sequence shown here is derived from an EMBL/GenBank/DDBJ whole genome shotgun (WGS) entry which is preliminary data.</text>
</comment>
<dbReference type="CDD" id="cd00085">
    <property type="entry name" value="HNHc"/>
    <property type="match status" value="1"/>
</dbReference>
<evidence type="ECO:0000259" key="2">
    <source>
        <dbReference type="Pfam" id="PF01844"/>
    </source>
</evidence>
<keyword evidence="3" id="KW-0255">Endonuclease</keyword>
<proteinExistence type="predicted"/>
<keyword evidence="4" id="KW-1185">Reference proteome</keyword>
<dbReference type="Pfam" id="PF01844">
    <property type="entry name" value="HNH"/>
    <property type="match status" value="1"/>
</dbReference>
<dbReference type="InterPro" id="IPR036280">
    <property type="entry name" value="Multihaem_cyt_sf"/>
</dbReference>
<protein>
    <submittedName>
        <fullName evidence="3">HNH endonuclease</fullName>
    </submittedName>
</protein>
<feature type="compositionally biased region" description="Acidic residues" evidence="1">
    <location>
        <begin position="123"/>
        <end position="132"/>
    </location>
</feature>
<name>A0ABV7LWI5_9GAMM</name>
<dbReference type="Gene3D" id="1.10.30.50">
    <property type="match status" value="1"/>
</dbReference>
<feature type="domain" description="HNH" evidence="2">
    <location>
        <begin position="168"/>
        <end position="222"/>
    </location>
</feature>
<accession>A0ABV7LWI5</accession>
<evidence type="ECO:0000256" key="1">
    <source>
        <dbReference type="SAM" id="MobiDB-lite"/>
    </source>
</evidence>